<dbReference type="PANTHER" id="PTHR46273:SF4">
    <property type="entry name" value="AT19640P"/>
    <property type="match status" value="1"/>
</dbReference>
<evidence type="ECO:0000256" key="6">
    <source>
        <dbReference type="SAM" id="Phobius"/>
    </source>
</evidence>
<feature type="transmembrane region" description="Helical" evidence="6">
    <location>
        <begin position="259"/>
        <end position="286"/>
    </location>
</feature>
<dbReference type="InterPro" id="IPR017452">
    <property type="entry name" value="GPCR_Rhodpsn_7TM"/>
</dbReference>
<comment type="subcellular location">
    <subcellularLocation>
        <location evidence="1">Membrane</location>
    </subcellularLocation>
</comment>
<feature type="transmembrane region" description="Helical" evidence="6">
    <location>
        <begin position="344"/>
        <end position="367"/>
    </location>
</feature>
<proteinExistence type="inferred from homology"/>
<keyword evidence="4 6" id="KW-1133">Transmembrane helix</keyword>
<feature type="domain" description="G-protein coupled receptors family 1 profile" evidence="7">
    <location>
        <begin position="99"/>
        <end position="367"/>
    </location>
</feature>
<evidence type="ECO:0000256" key="2">
    <source>
        <dbReference type="ARBA" id="ARBA00010663"/>
    </source>
</evidence>
<evidence type="ECO:0000256" key="5">
    <source>
        <dbReference type="ARBA" id="ARBA00023136"/>
    </source>
</evidence>
<reference evidence="9" key="1">
    <citation type="submission" date="2025-08" db="UniProtKB">
        <authorList>
            <consortium name="RefSeq"/>
        </authorList>
    </citation>
    <scope>IDENTIFICATION</scope>
    <source>
        <tissue evidence="9">Muscle</tissue>
    </source>
</reference>
<evidence type="ECO:0000259" key="7">
    <source>
        <dbReference type="PROSITE" id="PS50262"/>
    </source>
</evidence>
<dbReference type="PROSITE" id="PS50262">
    <property type="entry name" value="G_PROTEIN_RECEP_F1_2"/>
    <property type="match status" value="1"/>
</dbReference>
<protein>
    <submittedName>
        <fullName evidence="9">Sex peptide receptor-like</fullName>
    </submittedName>
</protein>
<name>A0ABM1BPQ5_LIMPO</name>
<feature type="transmembrane region" description="Helical" evidence="6">
    <location>
        <begin position="157"/>
        <end position="185"/>
    </location>
</feature>
<evidence type="ECO:0000313" key="9">
    <source>
        <dbReference type="RefSeq" id="XP_013786282.2"/>
    </source>
</evidence>
<dbReference type="PANTHER" id="PTHR46273">
    <property type="entry name" value="MYOSUPPRESSIN RECEPTOR 1, ISOFORM B-RELATED"/>
    <property type="match status" value="1"/>
</dbReference>
<accession>A0ABM1BPQ5</accession>
<keyword evidence="8" id="KW-1185">Reference proteome</keyword>
<feature type="transmembrane region" description="Helical" evidence="6">
    <location>
        <begin position="118"/>
        <end position="137"/>
    </location>
</feature>
<dbReference type="Gene3D" id="1.20.1070.10">
    <property type="entry name" value="Rhodopsin 7-helix transmembrane proteins"/>
    <property type="match status" value="1"/>
</dbReference>
<evidence type="ECO:0000256" key="1">
    <source>
        <dbReference type="ARBA" id="ARBA00004370"/>
    </source>
</evidence>
<feature type="transmembrane region" description="Helical" evidence="6">
    <location>
        <begin position="205"/>
        <end position="225"/>
    </location>
</feature>
<organism evidence="8 9">
    <name type="scientific">Limulus polyphemus</name>
    <name type="common">Atlantic horseshoe crab</name>
    <dbReference type="NCBI Taxonomy" id="6850"/>
    <lineage>
        <taxon>Eukaryota</taxon>
        <taxon>Metazoa</taxon>
        <taxon>Ecdysozoa</taxon>
        <taxon>Arthropoda</taxon>
        <taxon>Chelicerata</taxon>
        <taxon>Merostomata</taxon>
        <taxon>Xiphosura</taxon>
        <taxon>Limulidae</taxon>
        <taxon>Limulus</taxon>
    </lineage>
</organism>
<sequence>MFNSYNIRISKTIFQNFLVSKLVNKSLEMSLEINSSDLTSLLVYLNSTFYLNGTISWPNQQDESANKPYYGDHLESFKVRYIPIHGYLSLIICIFGIMTNILNIIVLTRNNMISPTNAILTGLAVADMLVMASYVPYTIHTHIHTNQLEEEKYSYGWAVFTLFHAHFTVVCHTISIWLTVTLAIWRFLSVSFPANSKKWCTMHRAECAIISTYATCALFCVPMYLTFTITEERTNTLQYKVNFSAIATRNNRLLEKANFWVFSVLTKLVPCILLTGLSVGLIRVLYEADVRKKRLKNRARSDKTSDRTTRMLLAVLLLFLITEFPSGILALLSGILGKPFFFNVYLNFGEVMDMLALINSGVNFILYCSMSRLFRKSFAELFTPKIVSKWITVSTEPATLATTCV</sequence>
<feature type="transmembrane region" description="Helical" evidence="6">
    <location>
        <begin position="311"/>
        <end position="332"/>
    </location>
</feature>
<gene>
    <name evidence="9" type="primary">LOC106470282</name>
</gene>
<dbReference type="InterPro" id="IPR000276">
    <property type="entry name" value="GPCR_Rhodpsn"/>
</dbReference>
<dbReference type="InterPro" id="IPR053219">
    <property type="entry name" value="GPCR_Dmsr-1"/>
</dbReference>
<dbReference type="SUPFAM" id="SSF81321">
    <property type="entry name" value="Family A G protein-coupled receptor-like"/>
    <property type="match status" value="1"/>
</dbReference>
<keyword evidence="5 6" id="KW-0472">Membrane</keyword>
<dbReference type="RefSeq" id="XP_013786282.2">
    <property type="nucleotide sequence ID" value="XM_013930828.2"/>
</dbReference>
<evidence type="ECO:0000313" key="8">
    <source>
        <dbReference type="Proteomes" id="UP000694941"/>
    </source>
</evidence>
<evidence type="ECO:0000256" key="3">
    <source>
        <dbReference type="ARBA" id="ARBA00022692"/>
    </source>
</evidence>
<dbReference type="Proteomes" id="UP000694941">
    <property type="component" value="Unplaced"/>
</dbReference>
<dbReference type="Pfam" id="PF10324">
    <property type="entry name" value="7TM_GPCR_Srw"/>
    <property type="match status" value="1"/>
</dbReference>
<keyword evidence="3 6" id="KW-0812">Transmembrane</keyword>
<comment type="similarity">
    <text evidence="2">Belongs to the G-protein coupled receptor 1 family.</text>
</comment>
<dbReference type="SMART" id="SM01381">
    <property type="entry name" value="7TM_GPCR_Srsx"/>
    <property type="match status" value="1"/>
</dbReference>
<dbReference type="InterPro" id="IPR019427">
    <property type="entry name" value="7TM_GPCR_serpentine_rcpt_Srw"/>
</dbReference>
<dbReference type="CDD" id="cd14978">
    <property type="entry name" value="7tmA_FMRFamide_R-like"/>
    <property type="match status" value="1"/>
</dbReference>
<feature type="transmembrane region" description="Helical" evidence="6">
    <location>
        <begin position="84"/>
        <end position="106"/>
    </location>
</feature>
<dbReference type="PRINTS" id="PR00237">
    <property type="entry name" value="GPCRRHODOPSN"/>
</dbReference>
<dbReference type="GeneID" id="106470282"/>
<evidence type="ECO:0000256" key="4">
    <source>
        <dbReference type="ARBA" id="ARBA00022989"/>
    </source>
</evidence>